<comment type="caution">
    <text evidence="1">The sequence shown here is derived from an EMBL/GenBank/DDBJ whole genome shotgun (WGS) entry which is preliminary data.</text>
</comment>
<dbReference type="AlphaFoldDB" id="A0A916Y4Y7"/>
<dbReference type="InterPro" id="IPR011738">
    <property type="entry name" value="Phage_CHP"/>
</dbReference>
<name>A0A916Y4Y7_9HYPH</name>
<organism evidence="1 2">
    <name type="scientific">Aureimonas glaciei</name>
    <dbReference type="NCBI Taxonomy" id="1776957"/>
    <lineage>
        <taxon>Bacteria</taxon>
        <taxon>Pseudomonadati</taxon>
        <taxon>Pseudomonadota</taxon>
        <taxon>Alphaproteobacteria</taxon>
        <taxon>Hyphomicrobiales</taxon>
        <taxon>Aurantimonadaceae</taxon>
        <taxon>Aureimonas</taxon>
    </lineage>
</organism>
<evidence type="ECO:0000313" key="2">
    <source>
        <dbReference type="Proteomes" id="UP000613160"/>
    </source>
</evidence>
<dbReference type="Pfam" id="PF05135">
    <property type="entry name" value="Phage_connect_1"/>
    <property type="match status" value="1"/>
</dbReference>
<gene>
    <name evidence="1" type="ORF">GCM10011335_37290</name>
</gene>
<reference evidence="1" key="1">
    <citation type="journal article" date="2014" name="Int. J. Syst. Evol. Microbiol.">
        <title>Complete genome sequence of Corynebacterium casei LMG S-19264T (=DSM 44701T), isolated from a smear-ripened cheese.</title>
        <authorList>
            <consortium name="US DOE Joint Genome Institute (JGI-PGF)"/>
            <person name="Walter F."/>
            <person name="Albersmeier A."/>
            <person name="Kalinowski J."/>
            <person name="Ruckert C."/>
        </authorList>
    </citation>
    <scope>NUCLEOTIDE SEQUENCE</scope>
    <source>
        <strain evidence="1">CGMCC 1.15493</strain>
    </source>
</reference>
<protein>
    <recommendedName>
        <fullName evidence="3">Phage gp6-like head-tail connector protein</fullName>
    </recommendedName>
</protein>
<dbReference type="EMBL" id="BMJJ01000009">
    <property type="protein sequence ID" value="GGD30807.1"/>
    <property type="molecule type" value="Genomic_DNA"/>
</dbReference>
<proteinExistence type="predicted"/>
<dbReference type="RefSeq" id="WP_188853536.1">
    <property type="nucleotide sequence ID" value="NZ_BMJJ01000009.1"/>
</dbReference>
<keyword evidence="2" id="KW-1185">Reference proteome</keyword>
<evidence type="ECO:0000313" key="1">
    <source>
        <dbReference type="EMBL" id="GGD30807.1"/>
    </source>
</evidence>
<dbReference type="InterPro" id="IPR021146">
    <property type="entry name" value="Phage_gp6-like_head-tail"/>
</dbReference>
<reference evidence="1" key="2">
    <citation type="submission" date="2020-09" db="EMBL/GenBank/DDBJ databases">
        <authorList>
            <person name="Sun Q."/>
            <person name="Zhou Y."/>
        </authorList>
    </citation>
    <scope>NUCLEOTIDE SEQUENCE</scope>
    <source>
        <strain evidence="1">CGMCC 1.15493</strain>
    </source>
</reference>
<evidence type="ECO:0008006" key="3">
    <source>
        <dbReference type="Google" id="ProtNLM"/>
    </source>
</evidence>
<accession>A0A916Y4Y7</accession>
<dbReference type="CDD" id="cd08054">
    <property type="entry name" value="gp6"/>
    <property type="match status" value="1"/>
</dbReference>
<sequence length="189" mass="20901">MRHPVLITAPEELPVTLEAVKQHLRIEASVTEDDAELQEKIAAATQALDGYSGALGRALVTQTWQMQSSFCGPHIRLPLAPIQSVVITYDDAGDPVTVDTIDYQLLSDGMGWVLRPLTGSYWPTITSTDSVVTVTFVAGYGAPADVPSDIRLAIMLDVEMAYDRPEGERFKALRQQYRDIVDRNRRISI</sequence>
<dbReference type="Gene3D" id="1.10.3230.30">
    <property type="entry name" value="Phage gp6-like head-tail connector protein"/>
    <property type="match status" value="1"/>
</dbReference>
<dbReference type="Proteomes" id="UP000613160">
    <property type="component" value="Unassembled WGS sequence"/>
</dbReference>
<dbReference type="NCBIfam" id="TIGR02215">
    <property type="entry name" value="phage_chp_gp8"/>
    <property type="match status" value="1"/>
</dbReference>